<proteinExistence type="predicted"/>
<dbReference type="Gramene" id="KCW61382">
    <property type="protein sequence ID" value="KCW61382"/>
    <property type="gene ID" value="EUGRSUZ_H04116"/>
</dbReference>
<gene>
    <name evidence="2" type="ORF">EUGRSUZ_H04116</name>
</gene>
<name>A0A059B596_EUCGR</name>
<dbReference type="EMBL" id="KK198760">
    <property type="protein sequence ID" value="KCW61382.1"/>
    <property type="molecule type" value="Genomic_DNA"/>
</dbReference>
<keyword evidence="1" id="KW-1133">Transmembrane helix</keyword>
<reference evidence="2" key="1">
    <citation type="submission" date="2013-07" db="EMBL/GenBank/DDBJ databases">
        <title>The genome of Eucalyptus grandis.</title>
        <authorList>
            <person name="Schmutz J."/>
            <person name="Hayes R."/>
            <person name="Myburg A."/>
            <person name="Tuskan G."/>
            <person name="Grattapaglia D."/>
            <person name="Rokhsar D.S."/>
        </authorList>
    </citation>
    <scope>NUCLEOTIDE SEQUENCE</scope>
    <source>
        <tissue evidence="2">Leaf extractions</tissue>
    </source>
</reference>
<protein>
    <submittedName>
        <fullName evidence="2">Uncharacterized protein</fullName>
    </submittedName>
</protein>
<feature type="transmembrane region" description="Helical" evidence="1">
    <location>
        <begin position="51"/>
        <end position="68"/>
    </location>
</feature>
<dbReference type="AlphaFoldDB" id="A0A059B596"/>
<sequence length="70" mass="8063">MKRGLSDKSSKPSPRFLFRINAIANRAERPMGDVCSRILSRARSLYARPNTVMSYVLVAYFLSFLFLFEV</sequence>
<accession>A0A059B596</accession>
<evidence type="ECO:0000256" key="1">
    <source>
        <dbReference type="SAM" id="Phobius"/>
    </source>
</evidence>
<keyword evidence="1" id="KW-0812">Transmembrane</keyword>
<organism evidence="2">
    <name type="scientific">Eucalyptus grandis</name>
    <name type="common">Flooded gum</name>
    <dbReference type="NCBI Taxonomy" id="71139"/>
    <lineage>
        <taxon>Eukaryota</taxon>
        <taxon>Viridiplantae</taxon>
        <taxon>Streptophyta</taxon>
        <taxon>Embryophyta</taxon>
        <taxon>Tracheophyta</taxon>
        <taxon>Spermatophyta</taxon>
        <taxon>Magnoliopsida</taxon>
        <taxon>eudicotyledons</taxon>
        <taxon>Gunneridae</taxon>
        <taxon>Pentapetalae</taxon>
        <taxon>rosids</taxon>
        <taxon>malvids</taxon>
        <taxon>Myrtales</taxon>
        <taxon>Myrtaceae</taxon>
        <taxon>Myrtoideae</taxon>
        <taxon>Eucalypteae</taxon>
        <taxon>Eucalyptus</taxon>
    </lineage>
</organism>
<keyword evidence="1" id="KW-0472">Membrane</keyword>
<dbReference type="InParanoid" id="A0A059B596"/>
<evidence type="ECO:0000313" key="2">
    <source>
        <dbReference type="EMBL" id="KCW61382.1"/>
    </source>
</evidence>